<feature type="compositionally biased region" description="Polar residues" evidence="1">
    <location>
        <begin position="21"/>
        <end position="44"/>
    </location>
</feature>
<dbReference type="EMBL" id="JPMI01000273">
    <property type="protein sequence ID" value="KFA88915.1"/>
    <property type="molecule type" value="Genomic_DNA"/>
</dbReference>
<organism evidence="2 3">
    <name type="scientific">Archangium violaceum Cb vi76</name>
    <dbReference type="NCBI Taxonomy" id="1406225"/>
    <lineage>
        <taxon>Bacteria</taxon>
        <taxon>Pseudomonadati</taxon>
        <taxon>Myxococcota</taxon>
        <taxon>Myxococcia</taxon>
        <taxon>Myxococcales</taxon>
        <taxon>Cystobacterineae</taxon>
        <taxon>Archangiaceae</taxon>
        <taxon>Archangium</taxon>
    </lineage>
</organism>
<dbReference type="AlphaFoldDB" id="A0A084SKD0"/>
<protein>
    <submittedName>
        <fullName evidence="2">Uncharacterized protein</fullName>
    </submittedName>
</protein>
<evidence type="ECO:0000256" key="1">
    <source>
        <dbReference type="SAM" id="MobiDB-lite"/>
    </source>
</evidence>
<accession>A0A084SKD0</accession>
<name>A0A084SKD0_9BACT</name>
<evidence type="ECO:0000313" key="3">
    <source>
        <dbReference type="Proteomes" id="UP000028547"/>
    </source>
</evidence>
<dbReference type="Proteomes" id="UP000028547">
    <property type="component" value="Unassembled WGS sequence"/>
</dbReference>
<feature type="region of interest" description="Disordered" evidence="1">
    <location>
        <begin position="1"/>
        <end position="77"/>
    </location>
</feature>
<comment type="caution">
    <text evidence="2">The sequence shown here is derived from an EMBL/GenBank/DDBJ whole genome shotgun (WGS) entry which is preliminary data.</text>
</comment>
<gene>
    <name evidence="2" type="ORF">Q664_38310</name>
</gene>
<reference evidence="2 3" key="1">
    <citation type="submission" date="2014-07" db="EMBL/GenBank/DDBJ databases">
        <title>Draft Genome Sequence of Gephyronic Acid Producer, Cystobacter violaceus Strain Cb vi76.</title>
        <authorList>
            <person name="Stevens D.C."/>
            <person name="Young J."/>
            <person name="Carmichael R."/>
            <person name="Tan J."/>
            <person name="Taylor R.E."/>
        </authorList>
    </citation>
    <scope>NUCLEOTIDE SEQUENCE [LARGE SCALE GENOMIC DNA]</scope>
    <source>
        <strain evidence="2 3">Cb vi76</strain>
    </source>
</reference>
<feature type="compositionally biased region" description="Low complexity" evidence="1">
    <location>
        <begin position="68"/>
        <end position="77"/>
    </location>
</feature>
<sequence length="77" mass="8123">MDVVSTHTVKGREGRRAGTLSEGSWSKPSSHRTSANRPESTASCGNIAPRQESGLAGMPIGQERARPGRQAGRRPGP</sequence>
<evidence type="ECO:0000313" key="2">
    <source>
        <dbReference type="EMBL" id="KFA88915.1"/>
    </source>
</evidence>
<proteinExistence type="predicted"/>